<name>A0A4P7SHX7_9CELL</name>
<comment type="subunit">
    <text evidence="2 9">Homodimer.</text>
</comment>
<comment type="catalytic activity">
    <reaction evidence="8 9">
        <text>tRNA(His) + L-histidine + ATP = L-histidyl-tRNA(His) + AMP + diphosphate + H(+)</text>
        <dbReference type="Rhea" id="RHEA:17313"/>
        <dbReference type="Rhea" id="RHEA-COMP:9665"/>
        <dbReference type="Rhea" id="RHEA-COMP:9689"/>
        <dbReference type="ChEBI" id="CHEBI:15378"/>
        <dbReference type="ChEBI" id="CHEBI:30616"/>
        <dbReference type="ChEBI" id="CHEBI:33019"/>
        <dbReference type="ChEBI" id="CHEBI:57595"/>
        <dbReference type="ChEBI" id="CHEBI:78442"/>
        <dbReference type="ChEBI" id="CHEBI:78527"/>
        <dbReference type="ChEBI" id="CHEBI:456215"/>
        <dbReference type="EC" id="6.1.1.21"/>
    </reaction>
</comment>
<keyword evidence="14" id="KW-1185">Reference proteome</keyword>
<keyword evidence="3 9" id="KW-0963">Cytoplasm</keyword>
<dbReference type="NCBIfam" id="TIGR00442">
    <property type="entry name" value="hisS"/>
    <property type="match status" value="1"/>
</dbReference>
<proteinExistence type="inferred from homology"/>
<evidence type="ECO:0000256" key="5">
    <source>
        <dbReference type="ARBA" id="ARBA00022840"/>
    </source>
</evidence>
<feature type="binding site" evidence="10">
    <location>
        <position position="290"/>
    </location>
    <ligand>
        <name>L-histidine</name>
        <dbReference type="ChEBI" id="CHEBI:57595"/>
    </ligand>
</feature>
<dbReference type="Gene3D" id="3.40.50.800">
    <property type="entry name" value="Anticodon-binding domain"/>
    <property type="match status" value="1"/>
</dbReference>
<dbReference type="Gene3D" id="3.30.930.10">
    <property type="entry name" value="Bira Bifunctional Protein, Domain 2"/>
    <property type="match status" value="1"/>
</dbReference>
<dbReference type="InterPro" id="IPR045864">
    <property type="entry name" value="aa-tRNA-synth_II/BPL/LPL"/>
</dbReference>
<evidence type="ECO:0000256" key="8">
    <source>
        <dbReference type="ARBA" id="ARBA00047639"/>
    </source>
</evidence>
<dbReference type="KEGG" id="celz:E5225_08880"/>
<feature type="binding site" evidence="10">
    <location>
        <position position="137"/>
    </location>
    <ligand>
        <name>L-histidine</name>
        <dbReference type="ChEBI" id="CHEBI:57595"/>
    </ligand>
</feature>
<feature type="binding site" evidence="10">
    <location>
        <begin position="294"/>
        <end position="295"/>
    </location>
    <ligand>
        <name>L-histidine</name>
        <dbReference type="ChEBI" id="CHEBI:57595"/>
    </ligand>
</feature>
<dbReference type="GO" id="GO:0005524">
    <property type="term" value="F:ATP binding"/>
    <property type="evidence" value="ECO:0007669"/>
    <property type="project" value="UniProtKB-UniRule"/>
</dbReference>
<dbReference type="AlphaFoldDB" id="A0A4P7SHX7"/>
<feature type="binding site" evidence="10">
    <location>
        <position position="133"/>
    </location>
    <ligand>
        <name>L-histidine</name>
        <dbReference type="ChEBI" id="CHEBI:57595"/>
    </ligand>
</feature>
<dbReference type="GO" id="GO:0004821">
    <property type="term" value="F:histidine-tRNA ligase activity"/>
    <property type="evidence" value="ECO:0007669"/>
    <property type="project" value="UniProtKB-UniRule"/>
</dbReference>
<evidence type="ECO:0000256" key="9">
    <source>
        <dbReference type="HAMAP-Rule" id="MF_00127"/>
    </source>
</evidence>
<feature type="domain" description="Aminoacyl-transfer RNA synthetases class-II family profile" evidence="12">
    <location>
        <begin position="15"/>
        <end position="359"/>
    </location>
</feature>
<evidence type="ECO:0000256" key="4">
    <source>
        <dbReference type="ARBA" id="ARBA00022741"/>
    </source>
</evidence>
<dbReference type="InterPro" id="IPR015807">
    <property type="entry name" value="His-tRNA-ligase"/>
</dbReference>
<dbReference type="HAMAP" id="MF_00127">
    <property type="entry name" value="His_tRNA_synth"/>
    <property type="match status" value="1"/>
</dbReference>
<feature type="binding site" evidence="10">
    <location>
        <position position="119"/>
    </location>
    <ligand>
        <name>L-histidine</name>
        <dbReference type="ChEBI" id="CHEBI:57595"/>
    </ligand>
</feature>
<evidence type="ECO:0000256" key="11">
    <source>
        <dbReference type="SAM" id="MobiDB-lite"/>
    </source>
</evidence>
<evidence type="ECO:0000256" key="7">
    <source>
        <dbReference type="ARBA" id="ARBA00023146"/>
    </source>
</evidence>
<dbReference type="OrthoDB" id="9800814at2"/>
<evidence type="ECO:0000256" key="10">
    <source>
        <dbReference type="PIRSR" id="PIRSR001549-1"/>
    </source>
</evidence>
<organism evidence="13 14">
    <name type="scientific">Cellulomonas shaoxiangyii</name>
    <dbReference type="NCBI Taxonomy" id="2566013"/>
    <lineage>
        <taxon>Bacteria</taxon>
        <taxon>Bacillati</taxon>
        <taxon>Actinomycetota</taxon>
        <taxon>Actinomycetes</taxon>
        <taxon>Micrococcales</taxon>
        <taxon>Cellulomonadaceae</taxon>
        <taxon>Cellulomonas</taxon>
    </lineage>
</organism>
<feature type="region of interest" description="Disordered" evidence="11">
    <location>
        <begin position="435"/>
        <end position="478"/>
    </location>
</feature>
<dbReference type="PIRSF" id="PIRSF001549">
    <property type="entry name" value="His-tRNA_synth"/>
    <property type="match status" value="1"/>
</dbReference>
<dbReference type="InterPro" id="IPR004516">
    <property type="entry name" value="HisRS/HisZ"/>
</dbReference>
<evidence type="ECO:0000256" key="1">
    <source>
        <dbReference type="ARBA" id="ARBA00008226"/>
    </source>
</evidence>
<dbReference type="RefSeq" id="WP_135972346.1">
    <property type="nucleotide sequence ID" value="NZ_CP039291.1"/>
</dbReference>
<evidence type="ECO:0000313" key="14">
    <source>
        <dbReference type="Proteomes" id="UP000296469"/>
    </source>
</evidence>
<protein>
    <recommendedName>
        <fullName evidence="9">Histidine--tRNA ligase</fullName>
        <ecNumber evidence="9">6.1.1.21</ecNumber>
    </recommendedName>
    <alternativeName>
        <fullName evidence="9">Histidyl-tRNA synthetase</fullName>
        <shortName evidence="9">HisRS</shortName>
    </alternativeName>
</protein>
<accession>A0A4P7SHX7</accession>
<comment type="similarity">
    <text evidence="1 9">Belongs to the class-II aminoacyl-tRNA synthetase family.</text>
</comment>
<dbReference type="Pfam" id="PF13393">
    <property type="entry name" value="tRNA-synt_His"/>
    <property type="match status" value="1"/>
</dbReference>
<evidence type="ECO:0000256" key="6">
    <source>
        <dbReference type="ARBA" id="ARBA00022917"/>
    </source>
</evidence>
<keyword evidence="6 9" id="KW-0648">Protein biosynthesis</keyword>
<keyword evidence="7 9" id="KW-0030">Aminoacyl-tRNA synthetase</keyword>
<evidence type="ECO:0000256" key="2">
    <source>
        <dbReference type="ARBA" id="ARBA00011738"/>
    </source>
</evidence>
<dbReference type="CDD" id="cd00773">
    <property type="entry name" value="HisRS-like_core"/>
    <property type="match status" value="1"/>
</dbReference>
<evidence type="ECO:0000259" key="12">
    <source>
        <dbReference type="PROSITE" id="PS50862"/>
    </source>
</evidence>
<dbReference type="InterPro" id="IPR041715">
    <property type="entry name" value="HisRS-like_core"/>
</dbReference>
<keyword evidence="4 9" id="KW-0547">Nucleotide-binding</keyword>
<dbReference type="GO" id="GO:0005737">
    <property type="term" value="C:cytoplasm"/>
    <property type="evidence" value="ECO:0007669"/>
    <property type="project" value="UniProtKB-SubCell"/>
</dbReference>
<dbReference type="EMBL" id="CP039291">
    <property type="protein sequence ID" value="QCB93662.1"/>
    <property type="molecule type" value="Genomic_DNA"/>
</dbReference>
<sequence length="478" mass="51130">MARPTPLSGFPEWLPDGRLVEQHVLDTLRRTFELHGFAGIETRAVEPLDQLLRKGETSKEVYVLRRLQEDADADADAQDPGRRLGLHFDLTVPFARYVLENAGHLAFPFRRYQIQKVWRGERPQDGRFREFVQADIDVVGAGALPYHYEVELPLVMADALAALRPIGMPAVRILVNNRKVAEGFYRGLGLTDVDAVLRSIDKLDKVGPEVVAELLAAEAGATGAQAEACLALAEVRGDDAGVVDRVRALAAEHGATTDLLEEGLAELGALVAAAAERAPGVVVADLRIARGLDYYTGSVYETVLVGHEELGSICSGGRYDTLASDGATTYPGVGLSIGVSRLVSRLLGAGLVRATRSVPSAVLVAVTSEDRRGRSDAVAAALRARGVPVEVAPSAAKFGKQIRHADRRGIPYVWFVGEDGAEGQSAADQVKDIRSGEQVPADAGTWTPPAEDLWPRVVPSRRADGPVGPSAERPTALA</sequence>
<dbReference type="SUPFAM" id="SSF52954">
    <property type="entry name" value="Class II aaRS ABD-related"/>
    <property type="match status" value="1"/>
</dbReference>
<keyword evidence="9 13" id="KW-0436">Ligase</keyword>
<gene>
    <name evidence="9" type="primary">hisS</name>
    <name evidence="13" type="ORF">E5225_08880</name>
</gene>
<dbReference type="InterPro" id="IPR036621">
    <property type="entry name" value="Anticodon-bd_dom_sf"/>
</dbReference>
<comment type="subcellular location">
    <subcellularLocation>
        <location evidence="9">Cytoplasm</location>
    </subcellularLocation>
</comment>
<dbReference type="Proteomes" id="UP000296469">
    <property type="component" value="Chromosome"/>
</dbReference>
<dbReference type="PANTHER" id="PTHR11476:SF7">
    <property type="entry name" value="HISTIDINE--TRNA LIGASE"/>
    <property type="match status" value="1"/>
</dbReference>
<dbReference type="InterPro" id="IPR004154">
    <property type="entry name" value="Anticodon-bd"/>
</dbReference>
<evidence type="ECO:0000313" key="13">
    <source>
        <dbReference type="EMBL" id="QCB93662.1"/>
    </source>
</evidence>
<keyword evidence="5 9" id="KW-0067">ATP-binding</keyword>
<dbReference type="Pfam" id="PF03129">
    <property type="entry name" value="HGTP_anticodon"/>
    <property type="match status" value="1"/>
</dbReference>
<evidence type="ECO:0000256" key="3">
    <source>
        <dbReference type="ARBA" id="ARBA00022490"/>
    </source>
</evidence>
<dbReference type="GO" id="GO:0006427">
    <property type="term" value="P:histidyl-tRNA aminoacylation"/>
    <property type="evidence" value="ECO:0007669"/>
    <property type="project" value="UniProtKB-UniRule"/>
</dbReference>
<dbReference type="InterPro" id="IPR006195">
    <property type="entry name" value="aa-tRNA-synth_II"/>
</dbReference>
<dbReference type="SUPFAM" id="SSF55681">
    <property type="entry name" value="Class II aaRS and biotin synthetases"/>
    <property type="match status" value="1"/>
</dbReference>
<reference evidence="13 14" key="1">
    <citation type="submission" date="2019-04" db="EMBL/GenBank/DDBJ databases">
        <title>Isolation and identification of Cellulomonas shaoxiangyii sp. Nov. isolated from feces of the Tibetan antelopes (Pantholops hodgsonii) in the Qinghai-Tibet plateau of China.</title>
        <authorList>
            <person name="Tian Z."/>
        </authorList>
    </citation>
    <scope>NUCLEOTIDE SEQUENCE [LARGE SCALE GENOMIC DNA]</scope>
    <source>
        <strain evidence="13 14">Z28</strain>
    </source>
</reference>
<feature type="binding site" evidence="10">
    <location>
        <begin position="89"/>
        <end position="91"/>
    </location>
    <ligand>
        <name>L-histidine</name>
        <dbReference type="ChEBI" id="CHEBI:57595"/>
    </ligand>
</feature>
<dbReference type="PANTHER" id="PTHR11476">
    <property type="entry name" value="HISTIDYL-TRNA SYNTHETASE"/>
    <property type="match status" value="1"/>
</dbReference>
<dbReference type="EC" id="6.1.1.21" evidence="9"/>
<dbReference type="PROSITE" id="PS50862">
    <property type="entry name" value="AA_TRNA_LIGASE_II"/>
    <property type="match status" value="1"/>
</dbReference>